<evidence type="ECO:0000256" key="2">
    <source>
        <dbReference type="ARBA" id="ARBA00009765"/>
    </source>
</evidence>
<dbReference type="NCBIfam" id="TIGR00383">
    <property type="entry name" value="corA"/>
    <property type="match status" value="1"/>
</dbReference>
<comment type="catalytic activity">
    <reaction evidence="10">
        <text>Mg(2+)(in) = Mg(2+)(out)</text>
        <dbReference type="Rhea" id="RHEA:29827"/>
        <dbReference type="ChEBI" id="CHEBI:18420"/>
    </reaction>
</comment>
<evidence type="ECO:0000256" key="10">
    <source>
        <dbReference type="ARBA" id="ARBA00034269"/>
    </source>
</evidence>
<feature type="transmembrane region" description="Helical" evidence="12">
    <location>
        <begin position="270"/>
        <end position="289"/>
    </location>
</feature>
<gene>
    <name evidence="12 13" type="primary">corA</name>
    <name evidence="13" type="ORF">ACFQGH_16145</name>
</gene>
<dbReference type="Proteomes" id="UP001596312">
    <property type="component" value="Unassembled WGS sequence"/>
</dbReference>
<comment type="similarity">
    <text evidence="2 12">Belongs to the CorA metal ion transporter (MIT) (TC 1.A.35) family.</text>
</comment>
<dbReference type="GO" id="GO:0005886">
    <property type="term" value="C:plasma membrane"/>
    <property type="evidence" value="ECO:0007669"/>
    <property type="project" value="UniProtKB-SubCell"/>
</dbReference>
<keyword evidence="14" id="KW-1185">Reference proteome</keyword>
<name>A0ABD5V5N2_9EURY</name>
<evidence type="ECO:0000256" key="1">
    <source>
        <dbReference type="ARBA" id="ARBA00004651"/>
    </source>
</evidence>
<comment type="caution">
    <text evidence="13">The sequence shown here is derived from an EMBL/GenBank/DDBJ whole genome shotgun (WGS) entry which is preliminary data.</text>
</comment>
<evidence type="ECO:0000256" key="8">
    <source>
        <dbReference type="ARBA" id="ARBA00023065"/>
    </source>
</evidence>
<protein>
    <recommendedName>
        <fullName evidence="12">Magnesium transport protein CorA</fullName>
    </recommendedName>
</protein>
<accession>A0ABD5V5N2</accession>
<feature type="transmembrane region" description="Helical" evidence="12">
    <location>
        <begin position="301"/>
        <end position="325"/>
    </location>
</feature>
<keyword evidence="5 12" id="KW-0812">Transmembrane</keyword>
<dbReference type="PANTHER" id="PTHR46494:SF1">
    <property type="entry name" value="CORA FAMILY METAL ION TRANSPORTER (EUROFUNG)"/>
    <property type="match status" value="1"/>
</dbReference>
<dbReference type="InterPro" id="IPR004488">
    <property type="entry name" value="Mg/Co-transport_prot_CorA"/>
</dbReference>
<dbReference type="GO" id="GO:0015087">
    <property type="term" value="F:cobalt ion transmembrane transporter activity"/>
    <property type="evidence" value="ECO:0007669"/>
    <property type="project" value="UniProtKB-UniRule"/>
</dbReference>
<proteinExistence type="inferred from homology"/>
<evidence type="ECO:0000313" key="14">
    <source>
        <dbReference type="Proteomes" id="UP001596312"/>
    </source>
</evidence>
<dbReference type="SUPFAM" id="SSF143865">
    <property type="entry name" value="CorA soluble domain-like"/>
    <property type="match status" value="1"/>
</dbReference>
<sequence length="331" mass="36861">MMDAVVRGPDGAVQTTAIESAADLAMVRDSDGVTWIDATGGDESALALVSEAFDLHDLSADDVRAGGRAKVEEFDEYTLLRVNSVKRRTDSWTVTDPIRDVSVGLFVGSDWLVSYSMEPLAAIDDVRDALVRGRGRIRERGPDFLAYLVVTTLVEEYFRVLDDLEARLEGIEDAVIDGPSSVTLEEINDVRRDLLAFRRLVWPTREAIATLALGDVTNIDELTRRYYRDAYEELVELVELTETYRDLASGSRDIYLNTVAMSTNEVMKKLTVVATIVLPLTFVAGVYGMNFEGSPYNMPELAWTFGYPATMLGMLAVAVILLVYFRREGWL</sequence>
<evidence type="ECO:0000256" key="4">
    <source>
        <dbReference type="ARBA" id="ARBA00022475"/>
    </source>
</evidence>
<dbReference type="RefSeq" id="WP_390220967.1">
    <property type="nucleotide sequence ID" value="NZ_JBBMXV010000005.1"/>
</dbReference>
<evidence type="ECO:0000256" key="9">
    <source>
        <dbReference type="ARBA" id="ARBA00023136"/>
    </source>
</evidence>
<evidence type="ECO:0000256" key="5">
    <source>
        <dbReference type="ARBA" id="ARBA00022692"/>
    </source>
</evidence>
<keyword evidence="8 12" id="KW-0406">Ion transport</keyword>
<dbReference type="PANTHER" id="PTHR46494">
    <property type="entry name" value="CORA FAMILY METAL ION TRANSPORTER (EUROFUNG)"/>
    <property type="match status" value="1"/>
</dbReference>
<keyword evidence="4 12" id="KW-1003">Cell membrane</keyword>
<reference evidence="13 14" key="1">
    <citation type="journal article" date="2019" name="Int. J. Syst. Evol. Microbiol.">
        <title>The Global Catalogue of Microorganisms (GCM) 10K type strain sequencing project: providing services to taxonomists for standard genome sequencing and annotation.</title>
        <authorList>
            <consortium name="The Broad Institute Genomics Platform"/>
            <consortium name="The Broad Institute Genome Sequencing Center for Infectious Disease"/>
            <person name="Wu L."/>
            <person name="Ma J."/>
        </authorList>
    </citation>
    <scope>NUCLEOTIDE SEQUENCE [LARGE SCALE GENOMIC DNA]</scope>
    <source>
        <strain evidence="13 14">CGMCC 1.3240</strain>
    </source>
</reference>
<keyword evidence="9 12" id="KW-0472">Membrane</keyword>
<dbReference type="Gene3D" id="1.20.58.340">
    <property type="entry name" value="Magnesium transport protein CorA, transmembrane region"/>
    <property type="match status" value="2"/>
</dbReference>
<organism evidence="13 14">
    <name type="scientific">Halalkalicoccus tibetensis</name>
    <dbReference type="NCBI Taxonomy" id="175632"/>
    <lineage>
        <taxon>Archaea</taxon>
        <taxon>Methanobacteriati</taxon>
        <taxon>Methanobacteriota</taxon>
        <taxon>Stenosarchaea group</taxon>
        <taxon>Halobacteria</taxon>
        <taxon>Halobacteriales</taxon>
        <taxon>Halococcaceae</taxon>
        <taxon>Halalkalicoccus</taxon>
    </lineage>
</organism>
<dbReference type="Gene3D" id="3.30.460.20">
    <property type="entry name" value="CorA soluble domain-like"/>
    <property type="match status" value="1"/>
</dbReference>
<dbReference type="GO" id="GO:0015095">
    <property type="term" value="F:magnesium ion transmembrane transporter activity"/>
    <property type="evidence" value="ECO:0007669"/>
    <property type="project" value="UniProtKB-UniRule"/>
</dbReference>
<dbReference type="InterPro" id="IPR045861">
    <property type="entry name" value="CorA_cytoplasmic_dom"/>
</dbReference>
<dbReference type="SUPFAM" id="SSF144083">
    <property type="entry name" value="Magnesium transport protein CorA, transmembrane region"/>
    <property type="match status" value="1"/>
</dbReference>
<evidence type="ECO:0000256" key="6">
    <source>
        <dbReference type="ARBA" id="ARBA00022842"/>
    </source>
</evidence>
<dbReference type="InterPro" id="IPR045863">
    <property type="entry name" value="CorA_TM1_TM2"/>
</dbReference>
<evidence type="ECO:0000313" key="13">
    <source>
        <dbReference type="EMBL" id="MFC6906725.1"/>
    </source>
</evidence>
<dbReference type="Pfam" id="PF01544">
    <property type="entry name" value="CorA"/>
    <property type="match status" value="1"/>
</dbReference>
<comment type="function">
    <text evidence="11">Mediates influx of magnesium ions. Alternates between open and closed states. Activated by low cytoplasmic Mg(2+) levels. Inactive when cytoplasmic Mg(2+) levels are high.</text>
</comment>
<dbReference type="AlphaFoldDB" id="A0ABD5V5N2"/>
<evidence type="ECO:0000256" key="11">
    <source>
        <dbReference type="ARBA" id="ARBA00045497"/>
    </source>
</evidence>
<evidence type="ECO:0000256" key="3">
    <source>
        <dbReference type="ARBA" id="ARBA00022448"/>
    </source>
</evidence>
<keyword evidence="3 12" id="KW-0813">Transport</keyword>
<dbReference type="EMBL" id="JBHSXQ010000005">
    <property type="protein sequence ID" value="MFC6906725.1"/>
    <property type="molecule type" value="Genomic_DNA"/>
</dbReference>
<dbReference type="FunFam" id="1.20.58.340:FF:000004">
    <property type="entry name" value="Magnesium transport protein CorA"/>
    <property type="match status" value="1"/>
</dbReference>
<comment type="subcellular location">
    <subcellularLocation>
        <location evidence="1">Cell membrane</location>
        <topology evidence="1">Multi-pass membrane protein</topology>
    </subcellularLocation>
    <subcellularLocation>
        <location evidence="12">Membrane</location>
        <topology evidence="12">Multi-pass membrane protein</topology>
    </subcellularLocation>
</comment>
<dbReference type="InterPro" id="IPR002523">
    <property type="entry name" value="MgTranspt_CorA/ZnTranspt_ZntB"/>
</dbReference>
<keyword evidence="7 12" id="KW-1133">Transmembrane helix</keyword>
<evidence type="ECO:0000256" key="12">
    <source>
        <dbReference type="RuleBase" id="RU362010"/>
    </source>
</evidence>
<dbReference type="CDD" id="cd12828">
    <property type="entry name" value="TmCorA-like_1"/>
    <property type="match status" value="1"/>
</dbReference>
<evidence type="ECO:0000256" key="7">
    <source>
        <dbReference type="ARBA" id="ARBA00022989"/>
    </source>
</evidence>
<keyword evidence="6 12" id="KW-0460">Magnesium</keyword>